<name>A0A7S3IMR1_9SPIT</name>
<dbReference type="EMBL" id="HBIH01016318">
    <property type="protein sequence ID" value="CAE0326050.1"/>
    <property type="molecule type" value="Transcribed_RNA"/>
</dbReference>
<accession>A0A7S3IMR1</accession>
<gene>
    <name evidence="1" type="ORF">SINC0208_LOCUS6676</name>
</gene>
<reference evidence="1" key="1">
    <citation type="submission" date="2021-01" db="EMBL/GenBank/DDBJ databases">
        <authorList>
            <person name="Corre E."/>
            <person name="Pelletier E."/>
            <person name="Niang G."/>
            <person name="Scheremetjew M."/>
            <person name="Finn R."/>
            <person name="Kale V."/>
            <person name="Holt S."/>
            <person name="Cochrane G."/>
            <person name="Meng A."/>
            <person name="Brown T."/>
            <person name="Cohen L."/>
        </authorList>
    </citation>
    <scope>NUCLEOTIDE SEQUENCE</scope>
    <source>
        <strain evidence="1">S3</strain>
    </source>
</reference>
<sequence length="115" mass="13624">MVKAMTQMANFTKKVLKKEDYLNLYKDFYTLLKIDDISDLELKDFNGWEFDLEAYQRALEFELAGEFDKALEVYKKNKIQSDIERVKALKEALNKELSPGERHLTFQNMNDAFQL</sequence>
<organism evidence="1">
    <name type="scientific">Strombidium inclinatum</name>
    <dbReference type="NCBI Taxonomy" id="197538"/>
    <lineage>
        <taxon>Eukaryota</taxon>
        <taxon>Sar</taxon>
        <taxon>Alveolata</taxon>
        <taxon>Ciliophora</taxon>
        <taxon>Intramacronucleata</taxon>
        <taxon>Spirotrichea</taxon>
        <taxon>Oligotrichia</taxon>
        <taxon>Strombidiidae</taxon>
        <taxon>Strombidium</taxon>
    </lineage>
</organism>
<protein>
    <submittedName>
        <fullName evidence="1">Uncharacterized protein</fullName>
    </submittedName>
</protein>
<dbReference type="AlphaFoldDB" id="A0A7S3IMR1"/>
<evidence type="ECO:0000313" key="1">
    <source>
        <dbReference type="EMBL" id="CAE0326050.1"/>
    </source>
</evidence>
<proteinExistence type="predicted"/>